<dbReference type="InterPro" id="IPR024736">
    <property type="entry name" value="Oestrogen-typ_rcpt_final_C_dom"/>
</dbReference>
<evidence type="ECO:0000256" key="12">
    <source>
        <dbReference type="ARBA" id="ARBA00023242"/>
    </source>
</evidence>
<comment type="similarity">
    <text evidence="1">Belongs to the nuclear hormone receptor family. NR3 subfamily.</text>
</comment>
<keyword evidence="5" id="KW-0863">Zinc-finger</keyword>
<keyword evidence="12" id="KW-0539">Nucleus</keyword>
<sequence>EASASSFLASPRTVGCAPHPVEISARAPAGNSGTAVQGGRDHLGYGNYQKPCLALARAPEALLELGFLDFCSRPQLCTGHAHPGRTCRTSRCRGMDAPPSSLFPLDKNTSGYQKLHYSVLQPVSQGPGCSGFVVAVFVLNISRFPFWAVPTVFTMSSSVWPFPPFSSYRLQPSVFVVVVVLSRVQLLATPWTVAYQVPQSIEFSRQEHWSGEAQGSCIQAQKKGVLAQRHSSRILDLILFEFLSLSLSAHSGVYTFLSSTLRSLEEKDHIHRVLDKITDTLIHLMAKAGLTLQQQHRRLAQLLLLLSHFRHMSNKGMEHLYNMKCKNVVPLYDLLLEMLDAHRLHAPTNLGSAPPEDVNQSQLATTGCTSSHSLQTYYITGEAENFPSTV</sequence>
<dbReference type="GO" id="GO:0005496">
    <property type="term" value="F:steroid binding"/>
    <property type="evidence" value="ECO:0007669"/>
    <property type="project" value="UniProtKB-KW"/>
</dbReference>
<keyword evidence="18" id="KW-1185">Reference proteome</keyword>
<keyword evidence="4" id="KW-0479">Metal-binding</keyword>
<dbReference type="AlphaFoldDB" id="A0A5N3W7C4"/>
<evidence type="ECO:0000256" key="11">
    <source>
        <dbReference type="ARBA" id="ARBA00023170"/>
    </source>
</evidence>
<keyword evidence="8" id="KW-0446">Lipid-binding</keyword>
<dbReference type="Gene3D" id="1.10.565.10">
    <property type="entry name" value="Retinoid X Receptor"/>
    <property type="match status" value="1"/>
</dbReference>
<dbReference type="SUPFAM" id="SSF48508">
    <property type="entry name" value="Nuclear receptor ligand-binding domain"/>
    <property type="match status" value="1"/>
</dbReference>
<comment type="caution">
    <text evidence="17">The sequence shown here is derived from an EMBL/GenBank/DDBJ whole genome shotgun (WGS) entry which is preliminary data.</text>
</comment>
<keyword evidence="9" id="KW-0238">DNA-binding</keyword>
<feature type="non-terminal residue" evidence="17">
    <location>
        <position position="1"/>
    </location>
</feature>
<evidence type="ECO:0000256" key="6">
    <source>
        <dbReference type="ARBA" id="ARBA00022833"/>
    </source>
</evidence>
<evidence type="ECO:0000256" key="4">
    <source>
        <dbReference type="ARBA" id="ARBA00022723"/>
    </source>
</evidence>
<dbReference type="PANTHER" id="PTHR48092">
    <property type="entry name" value="KNIRPS-RELATED PROTEIN-RELATED"/>
    <property type="match status" value="1"/>
</dbReference>
<keyword evidence="3" id="KW-0754">Steroid-binding</keyword>
<dbReference type="PROSITE" id="PS51843">
    <property type="entry name" value="NR_LBD"/>
    <property type="match status" value="1"/>
</dbReference>
<evidence type="ECO:0000256" key="15">
    <source>
        <dbReference type="ARBA" id="ARBA00032418"/>
    </source>
</evidence>
<evidence type="ECO:0000256" key="10">
    <source>
        <dbReference type="ARBA" id="ARBA00023163"/>
    </source>
</evidence>
<protein>
    <recommendedName>
        <fullName evidence="2">Estrogen receptor</fullName>
    </recommendedName>
    <alternativeName>
        <fullName evidence="14">ER-alpha</fullName>
    </alternativeName>
    <alternativeName>
        <fullName evidence="13">Estradiol receptor</fullName>
    </alternativeName>
    <alternativeName>
        <fullName evidence="15">Nuclear receptor subfamily 3 group A member 1</fullName>
    </alternativeName>
</protein>
<evidence type="ECO:0000256" key="5">
    <source>
        <dbReference type="ARBA" id="ARBA00022771"/>
    </source>
</evidence>
<reference evidence="17 18" key="1">
    <citation type="submission" date="2019-06" db="EMBL/GenBank/DDBJ databases">
        <title>Discovery of a novel chromosome fission-fusion reversal in muntjac.</title>
        <authorList>
            <person name="Mudd A.B."/>
            <person name="Bredeson J.V."/>
            <person name="Baum R."/>
            <person name="Hockemeyer D."/>
            <person name="Rokhsar D.S."/>
        </authorList>
    </citation>
    <scope>NUCLEOTIDE SEQUENCE [LARGE SCALE GENOMIC DNA]</scope>
    <source>
        <strain evidence="17">UTSW_UCB_Mm</strain>
        <tissue evidence="17">Fibroblast cell line</tissue>
    </source>
</reference>
<feature type="domain" description="NR LBD" evidence="16">
    <location>
        <begin position="104"/>
        <end position="342"/>
    </location>
</feature>
<gene>
    <name evidence="17" type="ORF">FD754_001024</name>
</gene>
<evidence type="ECO:0000259" key="16">
    <source>
        <dbReference type="PROSITE" id="PS51843"/>
    </source>
</evidence>
<evidence type="ECO:0000256" key="13">
    <source>
        <dbReference type="ARBA" id="ARBA00031699"/>
    </source>
</evidence>
<evidence type="ECO:0000313" key="18">
    <source>
        <dbReference type="Proteomes" id="UP000326458"/>
    </source>
</evidence>
<evidence type="ECO:0000256" key="2">
    <source>
        <dbReference type="ARBA" id="ARBA00015934"/>
    </source>
</evidence>
<keyword evidence="6" id="KW-0862">Zinc</keyword>
<keyword evidence="10" id="KW-0804">Transcription</keyword>
<organism evidence="17 18">
    <name type="scientific">Muntiacus muntjak</name>
    <name type="common">Barking deer</name>
    <name type="synonym">Indian muntjac</name>
    <dbReference type="NCBI Taxonomy" id="9888"/>
    <lineage>
        <taxon>Eukaryota</taxon>
        <taxon>Metazoa</taxon>
        <taxon>Chordata</taxon>
        <taxon>Craniata</taxon>
        <taxon>Vertebrata</taxon>
        <taxon>Euteleostomi</taxon>
        <taxon>Mammalia</taxon>
        <taxon>Eutheria</taxon>
        <taxon>Laurasiatheria</taxon>
        <taxon>Artiodactyla</taxon>
        <taxon>Ruminantia</taxon>
        <taxon>Pecora</taxon>
        <taxon>Cervidae</taxon>
        <taxon>Muntiacinae</taxon>
        <taxon>Muntiacus</taxon>
    </lineage>
</organism>
<evidence type="ECO:0000256" key="3">
    <source>
        <dbReference type="ARBA" id="ARBA00022665"/>
    </source>
</evidence>
<dbReference type="Pfam" id="PF12743">
    <property type="entry name" value="ESR1_C"/>
    <property type="match status" value="1"/>
</dbReference>
<name>A0A5N3W7C4_MUNMU</name>
<evidence type="ECO:0000256" key="14">
    <source>
        <dbReference type="ARBA" id="ARBA00031973"/>
    </source>
</evidence>
<evidence type="ECO:0000256" key="7">
    <source>
        <dbReference type="ARBA" id="ARBA00023015"/>
    </source>
</evidence>
<evidence type="ECO:0000313" key="17">
    <source>
        <dbReference type="EMBL" id="KAB0356868.1"/>
    </source>
</evidence>
<dbReference type="GO" id="GO:0003677">
    <property type="term" value="F:DNA binding"/>
    <property type="evidence" value="ECO:0007669"/>
    <property type="project" value="UniProtKB-KW"/>
</dbReference>
<dbReference type="InterPro" id="IPR000536">
    <property type="entry name" value="Nucl_hrmn_rcpt_lig-bd"/>
</dbReference>
<dbReference type="InterPro" id="IPR035500">
    <property type="entry name" value="NHR-like_dom_sf"/>
</dbReference>
<evidence type="ECO:0000256" key="8">
    <source>
        <dbReference type="ARBA" id="ARBA00023121"/>
    </source>
</evidence>
<evidence type="ECO:0000256" key="1">
    <source>
        <dbReference type="ARBA" id="ARBA00005413"/>
    </source>
</evidence>
<evidence type="ECO:0000256" key="9">
    <source>
        <dbReference type="ARBA" id="ARBA00023125"/>
    </source>
</evidence>
<dbReference type="Proteomes" id="UP000326458">
    <property type="component" value="Unassembled WGS sequence"/>
</dbReference>
<proteinExistence type="inferred from homology"/>
<keyword evidence="7" id="KW-0805">Transcription regulation</keyword>
<dbReference type="GO" id="GO:0008270">
    <property type="term" value="F:zinc ion binding"/>
    <property type="evidence" value="ECO:0007669"/>
    <property type="project" value="UniProtKB-KW"/>
</dbReference>
<dbReference type="EMBL" id="VCEA01000001">
    <property type="protein sequence ID" value="KAB0356868.1"/>
    <property type="molecule type" value="Genomic_DNA"/>
</dbReference>
<accession>A0A5N3W7C4</accession>
<dbReference type="InterPro" id="IPR050200">
    <property type="entry name" value="Nuclear_hormone_rcpt_NR3"/>
</dbReference>
<keyword evidence="11" id="KW-0675">Receptor</keyword>